<dbReference type="Proteomes" id="UP000265618">
    <property type="component" value="Unassembled WGS sequence"/>
</dbReference>
<dbReference type="AlphaFoldDB" id="A0A9K3D500"/>
<evidence type="ECO:0000313" key="2">
    <source>
        <dbReference type="Proteomes" id="UP000265618"/>
    </source>
</evidence>
<proteinExistence type="predicted"/>
<keyword evidence="2" id="KW-1185">Reference proteome</keyword>
<protein>
    <submittedName>
        <fullName evidence="1">Uncharacterized protein</fullName>
    </submittedName>
</protein>
<reference evidence="1 2" key="1">
    <citation type="journal article" date="2018" name="PLoS ONE">
        <title>The draft genome of Kipferlia bialata reveals reductive genome evolution in fornicate parasites.</title>
        <authorList>
            <person name="Tanifuji G."/>
            <person name="Takabayashi S."/>
            <person name="Kume K."/>
            <person name="Takagi M."/>
            <person name="Nakayama T."/>
            <person name="Kamikawa R."/>
            <person name="Inagaki Y."/>
            <person name="Hashimoto T."/>
        </authorList>
    </citation>
    <scope>NUCLEOTIDE SEQUENCE [LARGE SCALE GENOMIC DNA]</scope>
    <source>
        <strain evidence="1">NY0173</strain>
    </source>
</reference>
<gene>
    <name evidence="1" type="ORF">KIPB_010240</name>
</gene>
<evidence type="ECO:0000313" key="1">
    <source>
        <dbReference type="EMBL" id="GIQ88071.1"/>
    </source>
</evidence>
<sequence length="130" mass="14048">MADVINDPEETVLTDEAIFGCGDTDLMQKLMLGDGRSMSDIEDAASLTLNMLLRNKITTACDALGYKVSDIMAYGRRAVGESRGGNPPYGPPALTQQQLSMIDEVKTLNCVLSYALLIQPTSPRSFSEVV</sequence>
<dbReference type="EMBL" id="BDIP01003743">
    <property type="protein sequence ID" value="GIQ88071.1"/>
    <property type="molecule type" value="Genomic_DNA"/>
</dbReference>
<organism evidence="1 2">
    <name type="scientific">Kipferlia bialata</name>
    <dbReference type="NCBI Taxonomy" id="797122"/>
    <lineage>
        <taxon>Eukaryota</taxon>
        <taxon>Metamonada</taxon>
        <taxon>Carpediemonas-like organisms</taxon>
        <taxon>Kipferlia</taxon>
    </lineage>
</organism>
<comment type="caution">
    <text evidence="1">The sequence shown here is derived from an EMBL/GenBank/DDBJ whole genome shotgun (WGS) entry which is preliminary data.</text>
</comment>
<name>A0A9K3D500_9EUKA</name>
<accession>A0A9K3D500</accession>